<dbReference type="Proteomes" id="UP000050741">
    <property type="component" value="Unassembled WGS sequence"/>
</dbReference>
<evidence type="ECO:0000256" key="1">
    <source>
        <dbReference type="SAM" id="SignalP"/>
    </source>
</evidence>
<proteinExistence type="predicted"/>
<dbReference type="WBParaSite" id="GPLIN_001043700">
    <property type="protein sequence ID" value="GPLIN_001043700"/>
    <property type="gene ID" value="GPLIN_001043700"/>
</dbReference>
<feature type="signal peptide" evidence="1">
    <location>
        <begin position="1"/>
        <end position="19"/>
    </location>
</feature>
<organism evidence="2 3">
    <name type="scientific">Globodera pallida</name>
    <name type="common">Potato cyst nematode worm</name>
    <name type="synonym">Heterodera pallida</name>
    <dbReference type="NCBI Taxonomy" id="36090"/>
    <lineage>
        <taxon>Eukaryota</taxon>
        <taxon>Metazoa</taxon>
        <taxon>Ecdysozoa</taxon>
        <taxon>Nematoda</taxon>
        <taxon>Chromadorea</taxon>
        <taxon>Rhabditida</taxon>
        <taxon>Tylenchina</taxon>
        <taxon>Tylenchomorpha</taxon>
        <taxon>Tylenchoidea</taxon>
        <taxon>Heteroderidae</taxon>
        <taxon>Heteroderinae</taxon>
        <taxon>Globodera</taxon>
    </lineage>
</organism>
<keyword evidence="2" id="KW-1185">Reference proteome</keyword>
<reference evidence="2" key="1">
    <citation type="submission" date="2014-05" db="EMBL/GenBank/DDBJ databases">
        <title>The genome and life-stage specific transcriptomes of Globodera pallida elucidate key aspects of plant parasitism by a cyst nematode.</title>
        <authorList>
            <person name="Cotton J.A."/>
            <person name="Lilley C.J."/>
            <person name="Jones L.M."/>
            <person name="Kikuchi T."/>
            <person name="Reid A.J."/>
            <person name="Thorpe P."/>
            <person name="Tsai I.J."/>
            <person name="Beasley H."/>
            <person name="Blok V."/>
            <person name="Cock P.J.A."/>
            <person name="Van den Akker S.E."/>
            <person name="Holroyd N."/>
            <person name="Hunt M."/>
            <person name="Mantelin S."/>
            <person name="Naghra H."/>
            <person name="Pain A."/>
            <person name="Palomares-Rius J.E."/>
            <person name="Zarowiecki M."/>
            <person name="Berriman M."/>
            <person name="Jones J.T."/>
            <person name="Urwin P.E."/>
        </authorList>
    </citation>
    <scope>NUCLEOTIDE SEQUENCE [LARGE SCALE GENOMIC DNA]</scope>
    <source>
        <strain evidence="2">Lindley</strain>
    </source>
</reference>
<reference evidence="3" key="2">
    <citation type="submission" date="2016-06" db="UniProtKB">
        <authorList>
            <consortium name="WormBaseParasite"/>
        </authorList>
    </citation>
    <scope>IDENTIFICATION</scope>
</reference>
<sequence>MLASSTIFVFILFLTSCKGQNFPSNNGGGRVHGQQQQQTLGNGQKFFVIQRDTNALDGGSSVQFSGMGGSQNTMQPQMAQPQFAQNFASSPPPQPSSFGGPMNQQGFIALQQPQTFVPQQNQMPMPNQQFINRGMAPQFSQRQSPPGTDLPPLMAPPQLAAQNAQEPEASSSAFSSVEGVPCPQPVWKEAIEKAIVSNNANASTNTVQKALSLAARGTFIVACAPADRREAFQKKMRLSATGNNYCQVIKNGVWCQAGIFRA</sequence>
<feature type="chain" id="PRO_5008147383" evidence="1">
    <location>
        <begin position="20"/>
        <end position="262"/>
    </location>
</feature>
<evidence type="ECO:0000313" key="3">
    <source>
        <dbReference type="WBParaSite" id="GPLIN_001043700"/>
    </source>
</evidence>
<evidence type="ECO:0000313" key="2">
    <source>
        <dbReference type="Proteomes" id="UP000050741"/>
    </source>
</evidence>
<protein>
    <submittedName>
        <fullName evidence="3">Ground-like domain-containing protein</fullName>
    </submittedName>
</protein>
<name>A0A183CC36_GLOPA</name>
<accession>A0A183CC36</accession>
<dbReference type="AlphaFoldDB" id="A0A183CC36"/>
<keyword evidence="1" id="KW-0732">Signal</keyword>